<feature type="non-terminal residue" evidence="2">
    <location>
        <position position="116"/>
    </location>
</feature>
<dbReference type="AlphaFoldDB" id="A0A6G1EA83"/>
<reference evidence="2 3" key="1">
    <citation type="submission" date="2019-11" db="EMBL/GenBank/DDBJ databases">
        <title>Whole genome sequence of Oryza granulata.</title>
        <authorList>
            <person name="Li W."/>
        </authorList>
    </citation>
    <scope>NUCLEOTIDE SEQUENCE [LARGE SCALE GENOMIC DNA]</scope>
    <source>
        <strain evidence="3">cv. Menghai</strain>
        <tissue evidence="2">Leaf</tissue>
    </source>
</reference>
<name>A0A6G1EA83_9ORYZ</name>
<evidence type="ECO:0008006" key="4">
    <source>
        <dbReference type="Google" id="ProtNLM"/>
    </source>
</evidence>
<dbReference type="EMBL" id="SPHZ02000004">
    <property type="protein sequence ID" value="KAF0921659.1"/>
    <property type="molecule type" value="Genomic_DNA"/>
</dbReference>
<evidence type="ECO:0000313" key="2">
    <source>
        <dbReference type="EMBL" id="KAF0921659.1"/>
    </source>
</evidence>
<gene>
    <name evidence="2" type="ORF">E2562_011405</name>
</gene>
<feature type="region of interest" description="Disordered" evidence="1">
    <location>
        <begin position="1"/>
        <end position="52"/>
    </location>
</feature>
<feature type="region of interest" description="Disordered" evidence="1">
    <location>
        <begin position="86"/>
        <end position="116"/>
    </location>
</feature>
<accession>A0A6G1EA83</accession>
<dbReference type="Proteomes" id="UP000479710">
    <property type="component" value="Unassembled WGS sequence"/>
</dbReference>
<comment type="caution">
    <text evidence="2">The sequence shown here is derived from an EMBL/GenBank/DDBJ whole genome shotgun (WGS) entry which is preliminary data.</text>
</comment>
<protein>
    <recommendedName>
        <fullName evidence="4">DUF834 domain-containing protein</fullName>
    </recommendedName>
</protein>
<proteinExistence type="predicted"/>
<evidence type="ECO:0000313" key="3">
    <source>
        <dbReference type="Proteomes" id="UP000479710"/>
    </source>
</evidence>
<evidence type="ECO:0000256" key="1">
    <source>
        <dbReference type="SAM" id="MobiDB-lite"/>
    </source>
</evidence>
<keyword evidence="3" id="KW-1185">Reference proteome</keyword>
<feature type="compositionally biased region" description="Basic and acidic residues" evidence="1">
    <location>
        <begin position="103"/>
        <end position="116"/>
    </location>
</feature>
<organism evidence="2 3">
    <name type="scientific">Oryza meyeriana var. granulata</name>
    <dbReference type="NCBI Taxonomy" id="110450"/>
    <lineage>
        <taxon>Eukaryota</taxon>
        <taxon>Viridiplantae</taxon>
        <taxon>Streptophyta</taxon>
        <taxon>Embryophyta</taxon>
        <taxon>Tracheophyta</taxon>
        <taxon>Spermatophyta</taxon>
        <taxon>Magnoliopsida</taxon>
        <taxon>Liliopsida</taxon>
        <taxon>Poales</taxon>
        <taxon>Poaceae</taxon>
        <taxon>BOP clade</taxon>
        <taxon>Oryzoideae</taxon>
        <taxon>Oryzeae</taxon>
        <taxon>Oryzinae</taxon>
        <taxon>Oryza</taxon>
        <taxon>Oryza meyeriana</taxon>
    </lineage>
</organism>
<sequence length="116" mass="12397">MATTPVLSKGRGTEAPMGLTHGGDDCRQGGAQIDLQGGAGFGEGESSRGRRRGILTLRRRRMATTVAERRHWLLASARLPEAAALGRGEEWRRTGASMLQRPGDSRGDGGDRRLTG</sequence>